<proteinExistence type="predicted"/>
<keyword evidence="2" id="KW-1185">Reference proteome</keyword>
<comment type="caution">
    <text evidence="1">The sequence shown here is derived from an EMBL/GenBank/DDBJ whole genome shotgun (WGS) entry which is preliminary data.</text>
</comment>
<name>A0ACC1AGS2_9ROSI</name>
<reference evidence="2" key="1">
    <citation type="journal article" date="2023" name="G3 (Bethesda)">
        <title>Genome assembly and association tests identify interacting loci associated with vigor, precocity, and sex in interspecific pistachio rootstocks.</title>
        <authorList>
            <person name="Palmer W."/>
            <person name="Jacygrad E."/>
            <person name="Sagayaradj S."/>
            <person name="Cavanaugh K."/>
            <person name="Han R."/>
            <person name="Bertier L."/>
            <person name="Beede B."/>
            <person name="Kafkas S."/>
            <person name="Golino D."/>
            <person name="Preece J."/>
            <person name="Michelmore R."/>
        </authorList>
    </citation>
    <scope>NUCLEOTIDE SEQUENCE [LARGE SCALE GENOMIC DNA]</scope>
</reference>
<organism evidence="1 2">
    <name type="scientific">Pistacia atlantica</name>
    <dbReference type="NCBI Taxonomy" id="434234"/>
    <lineage>
        <taxon>Eukaryota</taxon>
        <taxon>Viridiplantae</taxon>
        <taxon>Streptophyta</taxon>
        <taxon>Embryophyta</taxon>
        <taxon>Tracheophyta</taxon>
        <taxon>Spermatophyta</taxon>
        <taxon>Magnoliopsida</taxon>
        <taxon>eudicotyledons</taxon>
        <taxon>Gunneridae</taxon>
        <taxon>Pentapetalae</taxon>
        <taxon>rosids</taxon>
        <taxon>malvids</taxon>
        <taxon>Sapindales</taxon>
        <taxon>Anacardiaceae</taxon>
        <taxon>Pistacia</taxon>
    </lineage>
</organism>
<accession>A0ACC1AGS2</accession>
<gene>
    <name evidence="1" type="ORF">Patl1_09209</name>
</gene>
<evidence type="ECO:0000313" key="1">
    <source>
        <dbReference type="EMBL" id="KAJ0085406.1"/>
    </source>
</evidence>
<dbReference type="Proteomes" id="UP001164250">
    <property type="component" value="Chromosome 10"/>
</dbReference>
<sequence>MEYFCNYAIWKRLWVEMLEFVIALPLSWIFSTSEQQHMKQLYRQVALAQMEYQLPRLTKMWTHLERQAGGQVKGMGEKQIEVDKRILRTQIGVLRKELESVRKHRKQYRNRRISVPVPVVSLVGYTNAGKSTLLNRLTGANMKNGKEFLLTDTVGFIQKLPTTLVAAFRATLEEISESSLLVHVVDISHPLAQQQIHAVDKVLSELDVSSIPKLMVWNKVDRVSDPQKIKLEAEKREDVVCISALSGNGLDEFCNAVQEKLKDSMVWVEALVPFDKGELLSTIHQVGMVERTEYTENGTLVKAYVPLRFARLLTPMRQMCIS</sequence>
<dbReference type="EMBL" id="CM047906">
    <property type="protein sequence ID" value="KAJ0085406.1"/>
    <property type="molecule type" value="Genomic_DNA"/>
</dbReference>
<evidence type="ECO:0000313" key="2">
    <source>
        <dbReference type="Proteomes" id="UP001164250"/>
    </source>
</evidence>
<protein>
    <submittedName>
        <fullName evidence="1">Uncharacterized protein</fullName>
    </submittedName>
</protein>